<feature type="domain" description="Methyl-accepting transducer" evidence="8">
    <location>
        <begin position="275"/>
        <end position="511"/>
    </location>
</feature>
<keyword evidence="11" id="KW-1185">Reference proteome</keyword>
<dbReference type="InterPro" id="IPR003660">
    <property type="entry name" value="HAMP_dom"/>
</dbReference>
<evidence type="ECO:0000256" key="6">
    <source>
        <dbReference type="PROSITE-ProRule" id="PRU00284"/>
    </source>
</evidence>
<comment type="caution">
    <text evidence="10">The sequence shown here is derived from an EMBL/GenBank/DDBJ whole genome shotgun (WGS) entry which is preliminary data.</text>
</comment>
<feature type="domain" description="HAMP" evidence="9">
    <location>
        <begin position="202"/>
        <end position="256"/>
    </location>
</feature>
<dbReference type="GO" id="GO:0005886">
    <property type="term" value="C:plasma membrane"/>
    <property type="evidence" value="ECO:0007669"/>
    <property type="project" value="UniProtKB-SubCell"/>
</dbReference>
<dbReference type="PROSITE" id="PS50885">
    <property type="entry name" value="HAMP"/>
    <property type="match status" value="1"/>
</dbReference>
<dbReference type="InterPro" id="IPR004089">
    <property type="entry name" value="MCPsignal_dom"/>
</dbReference>
<feature type="transmembrane region" description="Helical" evidence="7">
    <location>
        <begin position="6"/>
        <end position="29"/>
    </location>
</feature>
<dbReference type="GO" id="GO:0006935">
    <property type="term" value="P:chemotaxis"/>
    <property type="evidence" value="ECO:0007669"/>
    <property type="project" value="InterPro"/>
</dbReference>
<reference evidence="10 11" key="1">
    <citation type="journal article" date="2015" name="Stand. Genomic Sci.">
        <title>Genomic Encyclopedia of Bacterial and Archaeal Type Strains, Phase III: the genomes of soil and plant-associated and newly described type strains.</title>
        <authorList>
            <person name="Whitman W.B."/>
            <person name="Woyke T."/>
            <person name="Klenk H.P."/>
            <person name="Zhou Y."/>
            <person name="Lilburn T.G."/>
            <person name="Beck B.J."/>
            <person name="De Vos P."/>
            <person name="Vandamme P."/>
            <person name="Eisen J.A."/>
            <person name="Garrity G."/>
            <person name="Hugenholtz P."/>
            <person name="Kyrpides N.C."/>
        </authorList>
    </citation>
    <scope>NUCLEOTIDE SEQUENCE [LARGE SCALE GENOMIC DNA]</scope>
    <source>
        <strain evidence="10 11">CV53</strain>
    </source>
</reference>
<keyword evidence="3 7" id="KW-0472">Membrane</keyword>
<evidence type="ECO:0000256" key="3">
    <source>
        <dbReference type="ARBA" id="ARBA00023136"/>
    </source>
</evidence>
<dbReference type="GO" id="GO:0004888">
    <property type="term" value="F:transmembrane signaling receptor activity"/>
    <property type="evidence" value="ECO:0007669"/>
    <property type="project" value="InterPro"/>
</dbReference>
<dbReference type="PRINTS" id="PR00260">
    <property type="entry name" value="CHEMTRNSDUCR"/>
</dbReference>
<dbReference type="CDD" id="cd06225">
    <property type="entry name" value="HAMP"/>
    <property type="match status" value="1"/>
</dbReference>
<dbReference type="PANTHER" id="PTHR32089:SF114">
    <property type="entry name" value="METHYL-ACCEPTING CHEMOTAXIS PROTEIN MCPB"/>
    <property type="match status" value="1"/>
</dbReference>
<evidence type="ECO:0000256" key="2">
    <source>
        <dbReference type="ARBA" id="ARBA00022475"/>
    </source>
</evidence>
<organism evidence="10 11">
    <name type="scientific">Mesobacillus foraminis</name>
    <dbReference type="NCBI Taxonomy" id="279826"/>
    <lineage>
        <taxon>Bacteria</taxon>
        <taxon>Bacillati</taxon>
        <taxon>Bacillota</taxon>
        <taxon>Bacilli</taxon>
        <taxon>Bacillales</taxon>
        <taxon>Bacillaceae</taxon>
        <taxon>Mesobacillus</taxon>
    </lineage>
</organism>
<name>A0A4R2B0Y8_9BACI</name>
<dbReference type="RefSeq" id="WP_132011215.1">
    <property type="nucleotide sequence ID" value="NZ_JABUHM010000016.1"/>
</dbReference>
<comment type="subcellular location">
    <subcellularLocation>
        <location evidence="1">Cell membrane</location>
    </subcellularLocation>
</comment>
<evidence type="ECO:0000256" key="7">
    <source>
        <dbReference type="SAM" id="Phobius"/>
    </source>
</evidence>
<evidence type="ECO:0000256" key="1">
    <source>
        <dbReference type="ARBA" id="ARBA00004236"/>
    </source>
</evidence>
<dbReference type="SMART" id="SM00304">
    <property type="entry name" value="HAMP"/>
    <property type="match status" value="1"/>
</dbReference>
<dbReference type="Pfam" id="PF00672">
    <property type="entry name" value="HAMP"/>
    <property type="match status" value="1"/>
</dbReference>
<dbReference type="GO" id="GO:0007165">
    <property type="term" value="P:signal transduction"/>
    <property type="evidence" value="ECO:0007669"/>
    <property type="project" value="UniProtKB-KW"/>
</dbReference>
<proteinExistence type="inferred from homology"/>
<protein>
    <submittedName>
        <fullName evidence="10">Methyl-accepting chemotaxis protein</fullName>
    </submittedName>
</protein>
<dbReference type="Proteomes" id="UP000295689">
    <property type="component" value="Unassembled WGS sequence"/>
</dbReference>
<dbReference type="InterPro" id="IPR004090">
    <property type="entry name" value="Chemotax_Me-accpt_rcpt"/>
</dbReference>
<keyword evidence="7" id="KW-0812">Transmembrane</keyword>
<evidence type="ECO:0000313" key="10">
    <source>
        <dbReference type="EMBL" id="TCN19896.1"/>
    </source>
</evidence>
<keyword evidence="4 6" id="KW-0807">Transducer</keyword>
<dbReference type="SMART" id="SM00283">
    <property type="entry name" value="MA"/>
    <property type="match status" value="1"/>
</dbReference>
<dbReference type="Pfam" id="PF00015">
    <property type="entry name" value="MCPsignal"/>
    <property type="match status" value="1"/>
</dbReference>
<accession>A0A4R2B0Y8</accession>
<dbReference type="SUPFAM" id="SSF58104">
    <property type="entry name" value="Methyl-accepting chemotaxis protein (MCP) signaling domain"/>
    <property type="match status" value="1"/>
</dbReference>
<dbReference type="Gene3D" id="1.10.287.950">
    <property type="entry name" value="Methyl-accepting chemotaxis protein"/>
    <property type="match status" value="1"/>
</dbReference>
<gene>
    <name evidence="10" type="ORF">EV146_11566</name>
</gene>
<keyword evidence="2" id="KW-1003">Cell membrane</keyword>
<comment type="similarity">
    <text evidence="5">Belongs to the methyl-accepting chemotaxis (MCP) protein family.</text>
</comment>
<evidence type="ECO:0000256" key="4">
    <source>
        <dbReference type="ARBA" id="ARBA00023224"/>
    </source>
</evidence>
<dbReference type="EMBL" id="SLVV01000015">
    <property type="protein sequence ID" value="TCN19896.1"/>
    <property type="molecule type" value="Genomic_DNA"/>
</dbReference>
<evidence type="ECO:0000313" key="11">
    <source>
        <dbReference type="Proteomes" id="UP000295689"/>
    </source>
</evidence>
<keyword evidence="7" id="KW-1133">Transmembrane helix</keyword>
<dbReference type="PROSITE" id="PS50111">
    <property type="entry name" value="CHEMOTAXIS_TRANSDUC_2"/>
    <property type="match status" value="1"/>
</dbReference>
<evidence type="ECO:0000259" key="9">
    <source>
        <dbReference type="PROSITE" id="PS50885"/>
    </source>
</evidence>
<dbReference type="AlphaFoldDB" id="A0A4R2B0Y8"/>
<dbReference type="CDD" id="cd11386">
    <property type="entry name" value="MCP_signal"/>
    <property type="match status" value="1"/>
</dbReference>
<dbReference type="PANTHER" id="PTHR32089">
    <property type="entry name" value="METHYL-ACCEPTING CHEMOTAXIS PROTEIN MCPB"/>
    <property type="match status" value="1"/>
</dbReference>
<evidence type="ECO:0000256" key="5">
    <source>
        <dbReference type="ARBA" id="ARBA00029447"/>
    </source>
</evidence>
<sequence length="561" mass="60950">MSIKTRLISTLSILILTIIVLGGFSVFVIDSTIEKKNLLKDKMELQKSVTYIQYRLAGLSNDERAFIITGDHEYTEGMREKAEDINSAIEGLNSLAHEGETRNSIDFLKKSFNQFWEISQQVAGSYDENPEQAKELHFGEERDLRKQVLDPAVDKMVDRLNKDVEAIKLESEKAGAWSQRFLVGIAILASVAGIILTLQLLRAILKPLHAINRQLDDIAHGDADLTKRVQVEGNNEFGQLAQSFNAFAGSLGEMISRIGSSSEQVAASSEELSASTEQSRVTSEHISETMQAIANSNSHHSHITVNSLNSVNESLNSIMSVASNANMVAEVSFTMKGQAEHGANSVKDMLNQMDSINQSVDLANKGVNSLVLSATKIKEISSLITNISGQTNLLALNAAIEAARAGEHGKGFAVVAEEVRKLADQTNQSAAHIHTLVSTIQSDSNETVNNILLVKDNVKSGIMISKETDSNFNEILDLIEQVTSQIQEVAAATQHITTGFEVVQQTMEEIAEGSKEALAGTESAAAASEQQLASIEEVSNATHSLTKLAEDLQSMISRFKV</sequence>
<evidence type="ECO:0000259" key="8">
    <source>
        <dbReference type="PROSITE" id="PS50111"/>
    </source>
</evidence>